<keyword evidence="4" id="KW-0433">Leucine-rich repeat</keyword>
<dbReference type="EC" id="2.7.11.1" evidence="2"/>
<dbReference type="Gene3D" id="1.10.10.2200">
    <property type="match status" value="1"/>
</dbReference>
<dbReference type="Gene3D" id="1.10.510.10">
    <property type="entry name" value="Transferase(Phosphotransferase) domain 1"/>
    <property type="match status" value="1"/>
</dbReference>
<dbReference type="GO" id="GO:0007165">
    <property type="term" value="P:signal transduction"/>
    <property type="evidence" value="ECO:0007669"/>
    <property type="project" value="TreeGrafter"/>
</dbReference>
<evidence type="ECO:0000256" key="10">
    <source>
        <dbReference type="ARBA" id="ARBA00047899"/>
    </source>
</evidence>
<dbReference type="PROSITE" id="PS00108">
    <property type="entry name" value="PROTEIN_KINASE_ST"/>
    <property type="match status" value="1"/>
</dbReference>
<dbReference type="PROSITE" id="PS00107">
    <property type="entry name" value="PROTEIN_KINASE_ATP"/>
    <property type="match status" value="1"/>
</dbReference>
<keyword evidence="9 12" id="KW-0067">ATP-binding</keyword>
<reference evidence="15" key="1">
    <citation type="journal article" date="2023" name="G3 (Bethesda)">
        <title>Whole genome assemblies of Zophobas morio and Tenebrio molitor.</title>
        <authorList>
            <person name="Kaur S."/>
            <person name="Stinson S.A."/>
            <person name="diCenzo G.C."/>
        </authorList>
    </citation>
    <scope>NUCLEOTIDE SEQUENCE</scope>
    <source>
        <strain evidence="15">QUZm001</strain>
    </source>
</reference>
<dbReference type="PANTHER" id="PTHR23257">
    <property type="entry name" value="SERINE-THREONINE PROTEIN KINASE"/>
    <property type="match status" value="1"/>
</dbReference>
<dbReference type="InterPro" id="IPR008271">
    <property type="entry name" value="Ser/Thr_kinase_AS"/>
</dbReference>
<dbReference type="PANTHER" id="PTHR23257:SF958">
    <property type="entry name" value="SERINE_THREONINE-PROTEIN KINASE WNK4"/>
    <property type="match status" value="1"/>
</dbReference>
<protein>
    <recommendedName>
        <fullName evidence="2">non-specific serine/threonine protein kinase</fullName>
        <ecNumber evidence="2">2.7.11.1</ecNumber>
    </recommendedName>
</protein>
<keyword evidence="8" id="KW-0418">Kinase</keyword>
<dbReference type="FunFam" id="1.10.510.10:FF:000749">
    <property type="entry name" value="Leucine-rich repeat kinase, isoform C"/>
    <property type="match status" value="1"/>
</dbReference>
<name>A0AA38ICJ1_9CUCU</name>
<keyword evidence="16" id="KW-1185">Reference proteome</keyword>
<evidence type="ECO:0000256" key="11">
    <source>
        <dbReference type="ARBA" id="ARBA00048679"/>
    </source>
</evidence>
<evidence type="ECO:0000256" key="4">
    <source>
        <dbReference type="ARBA" id="ARBA00022614"/>
    </source>
</evidence>
<evidence type="ECO:0000259" key="14">
    <source>
        <dbReference type="PROSITE" id="PS50011"/>
    </source>
</evidence>
<comment type="caution">
    <text evidence="15">The sequence shown here is derived from an EMBL/GenBank/DDBJ whole genome shotgun (WGS) entry which is preliminary data.</text>
</comment>
<feature type="domain" description="Protein kinase" evidence="14">
    <location>
        <begin position="591"/>
        <end position="891"/>
    </location>
</feature>
<dbReference type="PROSITE" id="PS50011">
    <property type="entry name" value="PROTEIN_KINASE_DOM"/>
    <property type="match status" value="1"/>
</dbReference>
<evidence type="ECO:0000256" key="1">
    <source>
        <dbReference type="ARBA" id="ARBA00008171"/>
    </source>
</evidence>
<dbReference type="EMBL" id="JALNTZ010000004">
    <property type="protein sequence ID" value="KAJ3653350.1"/>
    <property type="molecule type" value="Genomic_DNA"/>
</dbReference>
<dbReference type="InterPro" id="IPR036322">
    <property type="entry name" value="WD40_repeat_dom_sf"/>
</dbReference>
<evidence type="ECO:0000256" key="12">
    <source>
        <dbReference type="PROSITE-ProRule" id="PRU10141"/>
    </source>
</evidence>
<dbReference type="SUPFAM" id="SSF50978">
    <property type="entry name" value="WD40 repeat-like"/>
    <property type="match status" value="1"/>
</dbReference>
<dbReference type="Pfam" id="PF23748">
    <property type="entry name" value="Beta-prop_LRRK2"/>
    <property type="match status" value="1"/>
</dbReference>
<dbReference type="Pfam" id="PF00069">
    <property type="entry name" value="Pkinase"/>
    <property type="match status" value="1"/>
</dbReference>
<feature type="region of interest" description="Disordered" evidence="13">
    <location>
        <begin position="489"/>
        <end position="529"/>
    </location>
</feature>
<gene>
    <name evidence="15" type="ORF">Zmor_012606</name>
</gene>
<dbReference type="InterPro" id="IPR057263">
    <property type="entry name" value="COR-B"/>
</dbReference>
<feature type="binding site" evidence="12">
    <location>
        <position position="624"/>
    </location>
    <ligand>
        <name>ATP</name>
        <dbReference type="ChEBI" id="CHEBI:30616"/>
    </ligand>
</feature>
<keyword evidence="6" id="KW-0677">Repeat</keyword>
<dbReference type="SUPFAM" id="SSF56112">
    <property type="entry name" value="Protein kinase-like (PK-like)"/>
    <property type="match status" value="1"/>
</dbReference>
<evidence type="ECO:0000256" key="2">
    <source>
        <dbReference type="ARBA" id="ARBA00012513"/>
    </source>
</evidence>
<dbReference type="Proteomes" id="UP001168821">
    <property type="component" value="Unassembled WGS sequence"/>
</dbReference>
<feature type="compositionally biased region" description="Basic and acidic residues" evidence="13">
    <location>
        <begin position="489"/>
        <end position="498"/>
    </location>
</feature>
<dbReference type="FunFam" id="3.30.200.20:FF:000803">
    <property type="entry name" value="Probable serine/threonine-protein kinase roco4"/>
    <property type="match status" value="1"/>
</dbReference>
<evidence type="ECO:0000313" key="16">
    <source>
        <dbReference type="Proteomes" id="UP001168821"/>
    </source>
</evidence>
<evidence type="ECO:0000256" key="3">
    <source>
        <dbReference type="ARBA" id="ARBA00022527"/>
    </source>
</evidence>
<dbReference type="InterPro" id="IPR000719">
    <property type="entry name" value="Prot_kinase_dom"/>
</dbReference>
<dbReference type="Pfam" id="PF25497">
    <property type="entry name" value="COR-B"/>
    <property type="match status" value="1"/>
</dbReference>
<dbReference type="GO" id="GO:0005524">
    <property type="term" value="F:ATP binding"/>
    <property type="evidence" value="ECO:0007669"/>
    <property type="project" value="UniProtKB-UniRule"/>
</dbReference>
<evidence type="ECO:0000256" key="5">
    <source>
        <dbReference type="ARBA" id="ARBA00022679"/>
    </source>
</evidence>
<dbReference type="GO" id="GO:0005737">
    <property type="term" value="C:cytoplasm"/>
    <property type="evidence" value="ECO:0007669"/>
    <property type="project" value="TreeGrafter"/>
</dbReference>
<comment type="catalytic activity">
    <reaction evidence="11">
        <text>L-seryl-[protein] + ATP = O-phospho-L-seryl-[protein] + ADP + H(+)</text>
        <dbReference type="Rhea" id="RHEA:17989"/>
        <dbReference type="Rhea" id="RHEA-COMP:9863"/>
        <dbReference type="Rhea" id="RHEA-COMP:11604"/>
        <dbReference type="ChEBI" id="CHEBI:15378"/>
        <dbReference type="ChEBI" id="CHEBI:29999"/>
        <dbReference type="ChEBI" id="CHEBI:30616"/>
        <dbReference type="ChEBI" id="CHEBI:83421"/>
        <dbReference type="ChEBI" id="CHEBI:456216"/>
        <dbReference type="EC" id="2.7.11.1"/>
    </reaction>
</comment>
<dbReference type="GO" id="GO:0004674">
    <property type="term" value="F:protein serine/threonine kinase activity"/>
    <property type="evidence" value="ECO:0007669"/>
    <property type="project" value="UniProtKB-KW"/>
</dbReference>
<keyword evidence="7 12" id="KW-0547">Nucleotide-binding</keyword>
<evidence type="ECO:0000256" key="13">
    <source>
        <dbReference type="SAM" id="MobiDB-lite"/>
    </source>
</evidence>
<evidence type="ECO:0000256" key="8">
    <source>
        <dbReference type="ARBA" id="ARBA00022777"/>
    </source>
</evidence>
<dbReference type="Pfam" id="PF16095">
    <property type="entry name" value="COR-A"/>
    <property type="match status" value="1"/>
</dbReference>
<dbReference type="InterPro" id="IPR032171">
    <property type="entry name" value="COR-A"/>
</dbReference>
<keyword evidence="3" id="KW-0723">Serine/threonine-protein kinase</keyword>
<dbReference type="SMART" id="SM00220">
    <property type="entry name" value="S_TKc"/>
    <property type="match status" value="1"/>
</dbReference>
<evidence type="ECO:0000313" key="15">
    <source>
        <dbReference type="EMBL" id="KAJ3653350.1"/>
    </source>
</evidence>
<dbReference type="InterPro" id="IPR011009">
    <property type="entry name" value="Kinase-like_dom_sf"/>
</dbReference>
<proteinExistence type="inferred from homology"/>
<evidence type="ECO:0000256" key="6">
    <source>
        <dbReference type="ARBA" id="ARBA00022737"/>
    </source>
</evidence>
<evidence type="ECO:0000256" key="7">
    <source>
        <dbReference type="ARBA" id="ARBA00022741"/>
    </source>
</evidence>
<evidence type="ECO:0000256" key="9">
    <source>
        <dbReference type="ARBA" id="ARBA00022840"/>
    </source>
</evidence>
<comment type="similarity">
    <text evidence="1">Belongs to the protein kinase superfamily. TKL Ser/Thr protein kinase family. ROCO subfamily.</text>
</comment>
<keyword evidence="5" id="KW-0808">Transferase</keyword>
<organism evidence="15 16">
    <name type="scientific">Zophobas morio</name>
    <dbReference type="NCBI Taxonomy" id="2755281"/>
    <lineage>
        <taxon>Eukaryota</taxon>
        <taxon>Metazoa</taxon>
        <taxon>Ecdysozoa</taxon>
        <taxon>Arthropoda</taxon>
        <taxon>Hexapoda</taxon>
        <taxon>Insecta</taxon>
        <taxon>Pterygota</taxon>
        <taxon>Neoptera</taxon>
        <taxon>Endopterygota</taxon>
        <taxon>Coleoptera</taxon>
        <taxon>Polyphaga</taxon>
        <taxon>Cucujiformia</taxon>
        <taxon>Tenebrionidae</taxon>
        <taxon>Zophobas</taxon>
    </lineage>
</organism>
<sequence>MKGTGRSKELLLEQKVPATYLALEDVVNHIAAERRMNGLDPVLNAEQYRTIVTTEMQQRFNRVFRDWAELHQATLFLHDNGVLLHYDDATLKDLYFLDPQWLCDMLAHVVTIREINPFARTGVMKLDDLKHIFKASSIGPMDTRGYIVNLLNKFEVALTWDSRTLLIPSLLPSEEDILLAQMYPGQFHPLVKVKVPLRSRGWAVRSKKITVSPKSVLYRDTTSQGKFQMSLPSTSTAKNDEVEEEAKYYVTSSPTDQTITRLLLMSYFPSGFWSRLISRILADDSIIDIIRSFFILPKEVAQDIDLVKLLDLKAEWVLWQTGLQLKYGDITLFRMREVLHNSAAYYRQLKFRLKQDGVWCDVDLQNTSILEIHFPVDSLVIKPIIAESTDPNKYTLKSDLVINCTPESTAQLLALAVDHVDILLEDWYPTLGTRFVHTSEGKFLVTRLVPCPRCLQQSNEVDPNFPNTPTDLSQSKHFLDAMTQVDPDVERSRIRKSQESYTSECDSGVGPDSTGSSRMPSMEGHPGVTTEDVNANNQLFYSWMVEECILASYGTRFVTCPNHGDVTLASIAPDTIFLDLGERYIIKSENVKKGRLLGRGAFGFVFKGTCKVRGSNTMIDVAMKMLQPVQPGPNARQSAIVAYKAAQGKWDRDPLQYACKAYCTARQELNILLSLRHPNIVPFVGVCTSPLALILDLAPQGALDLVLRHFRRSGAKVGPYTLQAIILQVAKAIEYLHRQHIIYRDLKSENVLVWEMPPPFVDHPDHPVHIKVADYGISRLTLPSGAKGFGGTEGFMAPEIMRYNGEEEYTEKVDCFSFGMFIYELLTLHQPFEGHESVKECILEGGRPPLTYRETLYPSYFLDLMVLCWSQQPKDRPSASQIVSIASAPEFTHLSDVTSLKHEASVVASASAAVTHITDDGLCGSEMWLMCSNSRIDLLLAADRGWLQYHTMALPIRATAACTVGNSVWIGDYSGNLHAYSASDGYKLFSYALETEPNTNVEALLYLPPLKRVACALSNGRLFLVNSDAVPTTPTAAEGTFVMTELGSSSTINCLCAIFKDAGAVCELWCGESNGQISIYTIKDHVVAGHETMNHYQPVIEQVNVMNLIAAEHNVWSYVRPGCIIYQWDQKSRTIINKLDCSKLVPCSESLKSIAIEEHLSPTNCQVTSLAVLNEELYIGTTWGCVIIAERATLRPITIFRPYEEEVKAIVPLAMCKSINESHDNTPLIATIGRGYRNLLSRYTDVPVNIGHSLQSPMAGNAPVFANKQNMFVLLWRAEHWNAV</sequence>
<dbReference type="InterPro" id="IPR056602">
    <property type="entry name" value="Beta-prop_LRRK2"/>
</dbReference>
<dbReference type="InterPro" id="IPR050167">
    <property type="entry name" value="Ser_Thr_protein_kinase"/>
</dbReference>
<comment type="catalytic activity">
    <reaction evidence="10">
        <text>L-threonyl-[protein] + ATP = O-phospho-L-threonyl-[protein] + ADP + H(+)</text>
        <dbReference type="Rhea" id="RHEA:46608"/>
        <dbReference type="Rhea" id="RHEA-COMP:11060"/>
        <dbReference type="Rhea" id="RHEA-COMP:11605"/>
        <dbReference type="ChEBI" id="CHEBI:15378"/>
        <dbReference type="ChEBI" id="CHEBI:30013"/>
        <dbReference type="ChEBI" id="CHEBI:30616"/>
        <dbReference type="ChEBI" id="CHEBI:61977"/>
        <dbReference type="ChEBI" id="CHEBI:456216"/>
        <dbReference type="EC" id="2.7.11.1"/>
    </reaction>
</comment>
<dbReference type="InterPro" id="IPR017441">
    <property type="entry name" value="Protein_kinase_ATP_BS"/>
</dbReference>
<accession>A0AA38ICJ1</accession>